<evidence type="ECO:0000313" key="2">
    <source>
        <dbReference type="EMBL" id="CAG6557449.1"/>
    </source>
</evidence>
<reference evidence="2" key="1">
    <citation type="submission" date="2021-05" db="EMBL/GenBank/DDBJ databases">
        <authorList>
            <person name="Alioto T."/>
            <person name="Alioto T."/>
            <person name="Gomez Garrido J."/>
        </authorList>
    </citation>
    <scope>NUCLEOTIDE SEQUENCE</scope>
</reference>
<dbReference type="EMBL" id="HBUE01038019">
    <property type="protein sequence ID" value="CAG6459601.1"/>
    <property type="molecule type" value="Transcribed_RNA"/>
</dbReference>
<sequence>MFDLFRVVGAAKRILLQQIRSAGVRAVLQQIVLPDTVQLRAVLPDDHGPDVLLWVKFSRQSIQTGDASRGRCHGQFDGDRSGRGLNGDGDDHHRNRRQFVLRGDTDGHLRRDVLLGKAGRTRSETERINFTHNGGDIIRFYSNNYPLDDTGDCGDVHRIKDSTFD</sequence>
<evidence type="ECO:0000256" key="1">
    <source>
        <dbReference type="SAM" id="MobiDB-lite"/>
    </source>
</evidence>
<name>A0A8D8IQ41_CULPI</name>
<organism evidence="2">
    <name type="scientific">Culex pipiens</name>
    <name type="common">House mosquito</name>
    <dbReference type="NCBI Taxonomy" id="7175"/>
    <lineage>
        <taxon>Eukaryota</taxon>
        <taxon>Metazoa</taxon>
        <taxon>Ecdysozoa</taxon>
        <taxon>Arthropoda</taxon>
        <taxon>Hexapoda</taxon>
        <taxon>Insecta</taxon>
        <taxon>Pterygota</taxon>
        <taxon>Neoptera</taxon>
        <taxon>Endopterygota</taxon>
        <taxon>Diptera</taxon>
        <taxon>Nematocera</taxon>
        <taxon>Culicoidea</taxon>
        <taxon>Culicidae</taxon>
        <taxon>Culicinae</taxon>
        <taxon>Culicini</taxon>
        <taxon>Culex</taxon>
        <taxon>Culex</taxon>
    </lineage>
</organism>
<dbReference type="EMBL" id="HBUE01038018">
    <property type="protein sequence ID" value="CAG6459599.1"/>
    <property type="molecule type" value="Transcribed_RNA"/>
</dbReference>
<accession>A0A8D8IQ41</accession>
<protein>
    <submittedName>
        <fullName evidence="2">(northern house mosquito) hypothetical protein</fullName>
    </submittedName>
</protein>
<dbReference type="EMBL" id="HBUE01038014">
    <property type="protein sequence ID" value="CAG6459594.1"/>
    <property type="molecule type" value="Transcribed_RNA"/>
</dbReference>
<feature type="region of interest" description="Disordered" evidence="1">
    <location>
        <begin position="66"/>
        <end position="101"/>
    </location>
</feature>
<dbReference type="EMBL" id="HBUE01257759">
    <property type="protein sequence ID" value="CAG6557449.1"/>
    <property type="molecule type" value="Transcribed_RNA"/>
</dbReference>
<proteinExistence type="predicted"/>
<dbReference type="AlphaFoldDB" id="A0A8D8IQ41"/>
<dbReference type="EMBL" id="HBUE01152753">
    <property type="protein sequence ID" value="CAG6506145.1"/>
    <property type="molecule type" value="Transcribed_RNA"/>
</dbReference>